<dbReference type="CDD" id="cd00118">
    <property type="entry name" value="LysM"/>
    <property type="match status" value="1"/>
</dbReference>
<dbReference type="InterPro" id="IPR018392">
    <property type="entry name" value="LysM"/>
</dbReference>
<dbReference type="Pfam" id="PF01476">
    <property type="entry name" value="LysM"/>
    <property type="match status" value="1"/>
</dbReference>
<sequence>MKKLNLKSNMKKSIGVLLTSAAIMAIIPLSASAHCDTMDGPTVVDGKKAMESNNVNYVMKWVAPEDQKEITDKFNLSMKVKDQSPEAKELAEQYFFSEVVRVHRAGEGAPFDGLKPSGTPVDEKVLAADKSIEVGNLSPLEGMTEKEKMPELKERFEKVMSLKDYDVNDLEAGREYIEAYVKFFKFAEGEEEHAAEGAHGEEANNAHATHNAEANNGKAAAEAERTHGEVTYTVKPGDTLWGIGLEFNTTYQEIAKVNNISNPDLIFPGQEFIIPSK</sequence>
<dbReference type="AlphaFoldDB" id="A0A3G5FMF9"/>
<dbReference type="InterPro" id="IPR045613">
    <property type="entry name" value="DUF6448"/>
</dbReference>
<dbReference type="SMART" id="SM00257">
    <property type="entry name" value="LysM"/>
    <property type="match status" value="1"/>
</dbReference>
<dbReference type="Pfam" id="PF20046">
    <property type="entry name" value="DUF6448"/>
    <property type="match status" value="1"/>
</dbReference>
<dbReference type="Proteomes" id="UP000280475">
    <property type="component" value="Plasmid pTHF"/>
</dbReference>
<accession>A0A3G5FMF9</accession>
<evidence type="ECO:0000259" key="2">
    <source>
        <dbReference type="PROSITE" id="PS51782"/>
    </source>
</evidence>
<feature type="chain" id="PRO_5018257074" evidence="1">
    <location>
        <begin position="34"/>
        <end position="277"/>
    </location>
</feature>
<dbReference type="SUPFAM" id="SSF54106">
    <property type="entry name" value="LysM domain"/>
    <property type="match status" value="1"/>
</dbReference>
<organism evidence="3 4">
    <name type="scientific">Tetragenococcus halophilus</name>
    <name type="common">Pediococcus halophilus</name>
    <dbReference type="NCBI Taxonomy" id="51669"/>
    <lineage>
        <taxon>Bacteria</taxon>
        <taxon>Bacillati</taxon>
        <taxon>Bacillota</taxon>
        <taxon>Bacilli</taxon>
        <taxon>Lactobacillales</taxon>
        <taxon>Enterococcaceae</taxon>
        <taxon>Tetragenococcus</taxon>
    </lineage>
</organism>
<evidence type="ECO:0000256" key="1">
    <source>
        <dbReference type="SAM" id="SignalP"/>
    </source>
</evidence>
<dbReference type="PANTHER" id="PTHR33734:SF22">
    <property type="entry name" value="MEMBRANE-BOUND LYTIC MUREIN TRANSGLYCOSYLASE D"/>
    <property type="match status" value="1"/>
</dbReference>
<dbReference type="Gene3D" id="3.10.350.10">
    <property type="entry name" value="LysM domain"/>
    <property type="match status" value="1"/>
</dbReference>
<reference evidence="3 4" key="1">
    <citation type="journal article" date="2012" name="Int. J. Syst. Evol. Microbiol.">
        <title>Characterization of Tetragenococcus strains from sugar thick juice reveals a novel species, Tetragenococcus osmophilus sp. nov., and divides Tetragenococcus halophilus into two subspecies, T. halophilus subsp. halophilus subsp. nov. and T. halophilus subsp. flandriensis subsp. nov.</title>
        <authorList>
            <person name="Juste A."/>
            <person name="Van Trappen S."/>
            <person name="Verreth C."/>
            <person name="Cleenwerck I."/>
            <person name="De Vos P."/>
            <person name="Lievens B."/>
            <person name="Willems K.A."/>
        </authorList>
    </citation>
    <scope>NUCLEOTIDE SEQUENCE [LARGE SCALE GENOMIC DNA]</scope>
    <source>
        <strain evidence="3 4">LMG 26042</strain>
        <plasmid evidence="4">pthf</plasmid>
    </source>
</reference>
<dbReference type="GO" id="GO:0008932">
    <property type="term" value="F:lytic endotransglycosylase activity"/>
    <property type="evidence" value="ECO:0007669"/>
    <property type="project" value="TreeGrafter"/>
</dbReference>
<feature type="signal peptide" evidence="1">
    <location>
        <begin position="1"/>
        <end position="33"/>
    </location>
</feature>
<geneLocation type="plasmid" evidence="4">
    <name>pthf</name>
</geneLocation>
<proteinExistence type="predicted"/>
<gene>
    <name evidence="3" type="ORF">C7H83_13370</name>
</gene>
<keyword evidence="3" id="KW-0614">Plasmid</keyword>
<feature type="domain" description="LysM" evidence="2">
    <location>
        <begin position="230"/>
        <end position="274"/>
    </location>
</feature>
<dbReference type="RefSeq" id="WP_103892182.1">
    <property type="nucleotide sequence ID" value="NZ_CP027769.1"/>
</dbReference>
<dbReference type="PROSITE" id="PS51782">
    <property type="entry name" value="LYSM"/>
    <property type="match status" value="1"/>
</dbReference>
<name>A0A3G5FMF9_TETHA</name>
<keyword evidence="1" id="KW-0732">Signal</keyword>
<evidence type="ECO:0000313" key="4">
    <source>
        <dbReference type="Proteomes" id="UP000280475"/>
    </source>
</evidence>
<dbReference type="EMBL" id="CP027769">
    <property type="protein sequence ID" value="AYW51481.1"/>
    <property type="molecule type" value="Genomic_DNA"/>
</dbReference>
<evidence type="ECO:0000313" key="3">
    <source>
        <dbReference type="EMBL" id="AYW51481.1"/>
    </source>
</evidence>
<protein>
    <submittedName>
        <fullName evidence="3">LysM domain-containing protein</fullName>
    </submittedName>
</protein>
<dbReference type="InterPro" id="IPR036779">
    <property type="entry name" value="LysM_dom_sf"/>
</dbReference>
<dbReference type="PANTHER" id="PTHR33734">
    <property type="entry name" value="LYSM DOMAIN-CONTAINING GPI-ANCHORED PROTEIN 2"/>
    <property type="match status" value="1"/>
</dbReference>